<feature type="region of interest" description="Disordered" evidence="1">
    <location>
        <begin position="138"/>
        <end position="209"/>
    </location>
</feature>
<protein>
    <submittedName>
        <fullName evidence="2">Uncharacterized protein</fullName>
    </submittedName>
</protein>
<dbReference type="EMBL" id="CP002015">
    <property type="protein sequence ID" value="ADG20049.1"/>
    <property type="molecule type" value="Genomic_DNA"/>
</dbReference>
<dbReference type="GeneID" id="301097289"/>
<dbReference type="RefSeq" id="WP_013093837.1">
    <property type="nucleotide sequence ID" value="NC_014119.1"/>
</dbReference>
<feature type="compositionally biased region" description="Low complexity" evidence="1">
    <location>
        <begin position="147"/>
        <end position="159"/>
    </location>
</feature>
<gene>
    <name evidence="2" type="ordered locus">BC1002_6187</name>
</gene>
<reference evidence="3" key="1">
    <citation type="submission" date="2010-04" db="EMBL/GenBank/DDBJ databases">
        <title>Complete sequence of chromosome 3 of Burkholderia sp. CCGE1002.</title>
        <authorList>
            <consortium name="US DOE Joint Genome Institute"/>
            <person name="Lucas S."/>
            <person name="Copeland A."/>
            <person name="Lapidus A."/>
            <person name="Cheng J.-F."/>
            <person name="Bruce D."/>
            <person name="Goodwin L."/>
            <person name="Pitluck S."/>
            <person name="Chertkov O."/>
            <person name="Detter J.C."/>
            <person name="Han C."/>
            <person name="Tapia R."/>
            <person name="Land M."/>
            <person name="Hauser L."/>
            <person name="Kyrpides N."/>
            <person name="Ovchinnikova G."/>
            <person name="Martinez-Romero E."/>
            <person name="Hernandez M.A.R."/>
            <person name="Tiedje J.M."/>
            <person name="Woyke T."/>
        </authorList>
    </citation>
    <scope>NUCLEOTIDE SEQUENCE [LARGE SCALE GENOMIC DNA]</scope>
    <source>
        <strain evidence="3">CCGE1002</strain>
    </source>
</reference>
<evidence type="ECO:0000313" key="3">
    <source>
        <dbReference type="Proteomes" id="UP000002190"/>
    </source>
</evidence>
<sequence length="257" mass="29718">MTSLSLASYHELRGRRHGHFFSISHYRSFNLHIRSPWLFDADRWFHFALPARVPREAHDDIVQGMEEARAAWLQHSPSKLLSHQSYELRDMLGRTDNRFHMYRMRDYEVAKALYNEVKDGSLIFVPERDEMRRCVQAIREQRKKASQSDSARAQQSNRAGMPRPLFGNGPRVPQNLGDAQPFDFLPDMPDGDALQVAGSEGTPRNNQAQNRQFKAVVRALGLNKDQAQRLHRETSRQGLGYHEMLERGQEMFGDGDD</sequence>
<proteinExistence type="predicted"/>
<organism evidence="2 3">
    <name type="scientific">Paraburkholderia atlantica</name>
    <dbReference type="NCBI Taxonomy" id="2654982"/>
    <lineage>
        <taxon>Bacteria</taxon>
        <taxon>Pseudomonadati</taxon>
        <taxon>Pseudomonadota</taxon>
        <taxon>Betaproteobacteria</taxon>
        <taxon>Burkholderiales</taxon>
        <taxon>Burkholderiaceae</taxon>
        <taxon>Paraburkholderia</taxon>
    </lineage>
</organism>
<dbReference type="Proteomes" id="UP000002190">
    <property type="component" value="Chromosome 3"/>
</dbReference>
<dbReference type="KEGG" id="bge:BC1002_6187"/>
<evidence type="ECO:0000313" key="2">
    <source>
        <dbReference type="EMBL" id="ADG20049.1"/>
    </source>
</evidence>
<reference evidence="2 3" key="2">
    <citation type="journal article" date="2012" name="J. Bacteriol.">
        <title>Genome Sequences of Burkholderia sp. Strains CCGE1002 and H160, Isolated from Legume Nodules in Mexico and Brazil.</title>
        <authorList>
            <person name="Ormeno-Orrillo E."/>
            <person name="Rogel M.A."/>
            <person name="Chueire L.M."/>
            <person name="Tiedje J.M."/>
            <person name="Martinez-Romero E."/>
            <person name="Hungria M."/>
        </authorList>
    </citation>
    <scope>NUCLEOTIDE SEQUENCE [LARGE SCALE GENOMIC DNA]</scope>
    <source>
        <strain evidence="2 3">CCGE1002</strain>
    </source>
</reference>
<dbReference type="HOGENOM" id="CLU_1084533_0_0_4"/>
<evidence type="ECO:0000256" key="1">
    <source>
        <dbReference type="SAM" id="MobiDB-lite"/>
    </source>
</evidence>
<accession>D5WLF3</accession>
<name>D5WLF3_PARAM</name>
<dbReference type="STRING" id="640511.BC1002_6187"/>
<dbReference type="AlphaFoldDB" id="D5WLF3"/>